<protein>
    <submittedName>
        <fullName evidence="1">Uncharacterized protein</fullName>
    </submittedName>
</protein>
<organism evidence="1 2">
    <name type="scientific">Vigna angularis var. angularis</name>
    <dbReference type="NCBI Taxonomy" id="157739"/>
    <lineage>
        <taxon>Eukaryota</taxon>
        <taxon>Viridiplantae</taxon>
        <taxon>Streptophyta</taxon>
        <taxon>Embryophyta</taxon>
        <taxon>Tracheophyta</taxon>
        <taxon>Spermatophyta</taxon>
        <taxon>Magnoliopsida</taxon>
        <taxon>eudicotyledons</taxon>
        <taxon>Gunneridae</taxon>
        <taxon>Pentapetalae</taxon>
        <taxon>rosids</taxon>
        <taxon>fabids</taxon>
        <taxon>Fabales</taxon>
        <taxon>Fabaceae</taxon>
        <taxon>Papilionoideae</taxon>
        <taxon>50 kb inversion clade</taxon>
        <taxon>NPAAA clade</taxon>
        <taxon>indigoferoid/millettioid clade</taxon>
        <taxon>Phaseoleae</taxon>
        <taxon>Vigna</taxon>
    </lineage>
</organism>
<evidence type="ECO:0000313" key="2">
    <source>
        <dbReference type="Proteomes" id="UP000291084"/>
    </source>
</evidence>
<evidence type="ECO:0000313" key="1">
    <source>
        <dbReference type="EMBL" id="BAT87647.1"/>
    </source>
</evidence>
<proteinExistence type="predicted"/>
<reference evidence="1 2" key="1">
    <citation type="journal article" date="2015" name="Sci. Rep.">
        <title>The power of single molecule real-time sequencing technology in the de novo assembly of a eukaryotic genome.</title>
        <authorList>
            <person name="Sakai H."/>
            <person name="Naito K."/>
            <person name="Ogiso-Tanaka E."/>
            <person name="Takahashi Y."/>
            <person name="Iseki K."/>
            <person name="Muto C."/>
            <person name="Satou K."/>
            <person name="Teruya K."/>
            <person name="Shiroma A."/>
            <person name="Shimoji M."/>
            <person name="Hirano T."/>
            <person name="Itoh T."/>
            <person name="Kaga A."/>
            <person name="Tomooka N."/>
        </authorList>
    </citation>
    <scope>NUCLEOTIDE SEQUENCE [LARGE SCALE GENOMIC DNA]</scope>
    <source>
        <strain evidence="2">cv. Shumari</strain>
    </source>
</reference>
<keyword evidence="2" id="KW-1185">Reference proteome</keyword>
<sequence length="82" mass="10042">MAVRKKMNYRNLENNNAKYYFILFGKKMYELGLEDLSESQVALPREIKFILLRAEFFHFFTNYICRKSFLKMEFFTSCERTK</sequence>
<name>A0A0S3S4B7_PHAAN</name>
<dbReference type="EMBL" id="AP015038">
    <property type="protein sequence ID" value="BAT87647.1"/>
    <property type="molecule type" value="Genomic_DNA"/>
</dbReference>
<dbReference type="AlphaFoldDB" id="A0A0S3S4B7"/>
<gene>
    <name evidence="1" type="primary">Vigan.05G103700</name>
    <name evidence="1" type="ORF">VIGAN_05103700</name>
</gene>
<dbReference type="Proteomes" id="UP000291084">
    <property type="component" value="Chromosome 5"/>
</dbReference>
<accession>A0A0S3S4B7</accession>